<dbReference type="AlphaFoldDB" id="A0A7I9YSE9"/>
<evidence type="ECO:0000313" key="4">
    <source>
        <dbReference type="Proteomes" id="UP000465360"/>
    </source>
</evidence>
<gene>
    <name evidence="3" type="ORF">MBOU_35040</name>
</gene>
<dbReference type="Proteomes" id="UP000465360">
    <property type="component" value="Unassembled WGS sequence"/>
</dbReference>
<evidence type="ECO:0000313" key="3">
    <source>
        <dbReference type="EMBL" id="GFG91462.1"/>
    </source>
</evidence>
<dbReference type="Pfam" id="PF13828">
    <property type="entry name" value="DUF4190"/>
    <property type="match status" value="1"/>
</dbReference>
<name>A0A7I9YSE9_MYCBU</name>
<keyword evidence="1" id="KW-1133">Transmembrane helix</keyword>
<evidence type="ECO:0000259" key="2">
    <source>
        <dbReference type="Pfam" id="PF13828"/>
    </source>
</evidence>
<reference evidence="3 4" key="1">
    <citation type="journal article" date="2019" name="Emerg. Microbes Infect.">
        <title>Comprehensive subspecies identification of 175 nontuberculous mycobacteria species based on 7547 genomic profiles.</title>
        <authorList>
            <person name="Matsumoto Y."/>
            <person name="Kinjo T."/>
            <person name="Motooka D."/>
            <person name="Nabeya D."/>
            <person name="Jung N."/>
            <person name="Uechi K."/>
            <person name="Horii T."/>
            <person name="Iida T."/>
            <person name="Fujita J."/>
            <person name="Nakamura S."/>
        </authorList>
    </citation>
    <scope>NUCLEOTIDE SEQUENCE [LARGE SCALE GENOMIC DNA]</scope>
    <source>
        <strain evidence="3 4">JCM 30725</strain>
    </source>
</reference>
<dbReference type="RefSeq" id="WP_163714613.1">
    <property type="nucleotide sequence ID" value="NZ_BLKZ01000001.1"/>
</dbReference>
<protein>
    <recommendedName>
        <fullName evidence="2">DUF4190 domain-containing protein</fullName>
    </recommendedName>
</protein>
<comment type="caution">
    <text evidence="3">The sequence shown here is derived from an EMBL/GenBank/DDBJ whole genome shotgun (WGS) entry which is preliminary data.</text>
</comment>
<feature type="transmembrane region" description="Helical" evidence="1">
    <location>
        <begin position="82"/>
        <end position="106"/>
    </location>
</feature>
<keyword evidence="1" id="KW-0812">Transmembrane</keyword>
<dbReference type="InterPro" id="IPR025241">
    <property type="entry name" value="DUF4190"/>
</dbReference>
<feature type="domain" description="DUF4190" evidence="2">
    <location>
        <begin position="41"/>
        <end position="93"/>
    </location>
</feature>
<accession>A0A7I9YSE9</accession>
<organism evidence="3 4">
    <name type="scientific">Mycobacterium bourgelatii</name>
    <dbReference type="NCBI Taxonomy" id="1273442"/>
    <lineage>
        <taxon>Bacteria</taxon>
        <taxon>Bacillati</taxon>
        <taxon>Actinomycetota</taxon>
        <taxon>Actinomycetes</taxon>
        <taxon>Mycobacteriales</taxon>
        <taxon>Mycobacteriaceae</taxon>
        <taxon>Mycobacterium</taxon>
    </lineage>
</organism>
<dbReference type="EMBL" id="BLKZ01000001">
    <property type="protein sequence ID" value="GFG91462.1"/>
    <property type="molecule type" value="Genomic_DNA"/>
</dbReference>
<proteinExistence type="predicted"/>
<feature type="transmembrane region" description="Helical" evidence="1">
    <location>
        <begin position="40"/>
        <end position="61"/>
    </location>
</feature>
<evidence type="ECO:0000256" key="1">
    <source>
        <dbReference type="SAM" id="Phobius"/>
    </source>
</evidence>
<keyword evidence="1" id="KW-0472">Membrane</keyword>
<sequence length="130" mass="13693">MNPQDPNQPPYGGQQWGGQPPGYAPGYSPAYGPATTTNTMAIIALVGALVFAPLGIVFGHIARGQIRRTGEGGRGLATAGLILGYIFTGIWVLTVVLLIIFGVFVASHESDFEPSYVPSSDTSVFFTHIP</sequence>
<keyword evidence="4" id="KW-1185">Reference proteome</keyword>